<reference evidence="3" key="1">
    <citation type="journal article" date="2013" name="Nat. Commun.">
        <title>Whole-genome sequencing of Oryza brachyantha reveals mechanisms underlying Oryza genome evolution.</title>
        <authorList>
            <person name="Chen J."/>
            <person name="Huang Q."/>
            <person name="Gao D."/>
            <person name="Wang J."/>
            <person name="Lang Y."/>
            <person name="Liu T."/>
            <person name="Li B."/>
            <person name="Bai Z."/>
            <person name="Luis Goicoechea J."/>
            <person name="Liang C."/>
            <person name="Chen C."/>
            <person name="Zhang W."/>
            <person name="Sun S."/>
            <person name="Liao Y."/>
            <person name="Zhang X."/>
            <person name="Yang L."/>
            <person name="Song C."/>
            <person name="Wang M."/>
            <person name="Shi J."/>
            <person name="Liu G."/>
            <person name="Liu J."/>
            <person name="Zhou H."/>
            <person name="Zhou W."/>
            <person name="Yu Q."/>
            <person name="An N."/>
            <person name="Chen Y."/>
            <person name="Cai Q."/>
            <person name="Wang B."/>
            <person name="Liu B."/>
            <person name="Min J."/>
            <person name="Huang Y."/>
            <person name="Wu H."/>
            <person name="Li Z."/>
            <person name="Zhang Y."/>
            <person name="Yin Y."/>
            <person name="Song W."/>
            <person name="Jiang J."/>
            <person name="Jackson S.A."/>
            <person name="Wing R.A."/>
            <person name="Wang J."/>
            <person name="Chen M."/>
        </authorList>
    </citation>
    <scope>NUCLEOTIDE SEQUENCE [LARGE SCALE GENOMIC DNA]</scope>
    <source>
        <strain evidence="3">cv. IRGC 101232</strain>
    </source>
</reference>
<dbReference type="OMA" id="RMIRVND"/>
<accession>J3MDG1</accession>
<name>J3MDG1_ORYBR</name>
<reference evidence="3" key="2">
    <citation type="submission" date="2013-04" db="UniProtKB">
        <authorList>
            <consortium name="EnsemblPlants"/>
        </authorList>
    </citation>
    <scope>IDENTIFICATION</scope>
</reference>
<evidence type="ECO:0000256" key="1">
    <source>
        <dbReference type="ARBA" id="ARBA00023002"/>
    </source>
</evidence>
<dbReference type="InterPro" id="IPR002347">
    <property type="entry name" value="SDR_fam"/>
</dbReference>
<keyword evidence="4" id="KW-1185">Reference proteome</keyword>
<dbReference type="AlphaFoldDB" id="J3MDG1"/>
<dbReference type="STRING" id="4533.J3MDG1"/>
<protein>
    <recommendedName>
        <fullName evidence="5">B-keto acyl reductase</fullName>
    </recommendedName>
</protein>
<evidence type="ECO:0008006" key="5">
    <source>
        <dbReference type="Google" id="ProtNLM"/>
    </source>
</evidence>
<dbReference type="PRINTS" id="PR00081">
    <property type="entry name" value="GDHRDH"/>
</dbReference>
<proteinExistence type="inferred from homology"/>
<dbReference type="SUPFAM" id="SSF51735">
    <property type="entry name" value="NAD(P)-binding Rossmann-fold domains"/>
    <property type="match status" value="1"/>
</dbReference>
<evidence type="ECO:0000313" key="4">
    <source>
        <dbReference type="Proteomes" id="UP000006038"/>
    </source>
</evidence>
<comment type="similarity">
    <text evidence="2">Belongs to the short-chain dehydrogenases/reductases (SDR) family.</text>
</comment>
<dbReference type="EnsemblPlants" id="OB06G20550.1">
    <property type="protein sequence ID" value="OB06G20550.1"/>
    <property type="gene ID" value="OB06G20550"/>
</dbReference>
<dbReference type="PIRSF" id="PIRSF000126">
    <property type="entry name" value="11-beta-HSD1"/>
    <property type="match status" value="1"/>
</dbReference>
<keyword evidence="1" id="KW-0560">Oxidoreductase</keyword>
<evidence type="ECO:0000313" key="3">
    <source>
        <dbReference type="EnsemblPlants" id="OB06G20550.1"/>
    </source>
</evidence>
<sequence>MAALREAVEEVDVGVLVNNAGVVKPGAMFLHEADVEAWVRMIRVNDLALTKVTAAVLPGMVERRRGAVVNIGSASSEAMPSFPLCTMYGATKRYVAKFSRSLHVEYASKGIHVQCQAPFFVATRMVAGLDEDMRLSPFTVSPDAYARAAVGWIGHGGALCSPSVRHRLLWCLTAAVPESVLDWFVLRSHLAISKLPKRIEAWE</sequence>
<dbReference type="Proteomes" id="UP000006038">
    <property type="component" value="Chromosome 6"/>
</dbReference>
<dbReference type="GO" id="GO:0045703">
    <property type="term" value="F:ketoreductase activity"/>
    <property type="evidence" value="ECO:0007669"/>
    <property type="project" value="TreeGrafter"/>
</dbReference>
<dbReference type="HOGENOM" id="CLU_010194_38_3_1"/>
<dbReference type="InterPro" id="IPR051019">
    <property type="entry name" value="VLCFA-Steroid_DH"/>
</dbReference>
<dbReference type="InterPro" id="IPR036291">
    <property type="entry name" value="NAD(P)-bd_dom_sf"/>
</dbReference>
<dbReference type="GO" id="GO:0005783">
    <property type="term" value="C:endoplasmic reticulum"/>
    <property type="evidence" value="ECO:0007669"/>
    <property type="project" value="TreeGrafter"/>
</dbReference>
<evidence type="ECO:0000256" key="2">
    <source>
        <dbReference type="RuleBase" id="RU000363"/>
    </source>
</evidence>
<dbReference type="eggNOG" id="ENOG502QRPU">
    <property type="taxonomic scope" value="Eukaryota"/>
</dbReference>
<organism evidence="3">
    <name type="scientific">Oryza brachyantha</name>
    <name type="common">malo sina</name>
    <dbReference type="NCBI Taxonomy" id="4533"/>
    <lineage>
        <taxon>Eukaryota</taxon>
        <taxon>Viridiplantae</taxon>
        <taxon>Streptophyta</taxon>
        <taxon>Embryophyta</taxon>
        <taxon>Tracheophyta</taxon>
        <taxon>Spermatophyta</taxon>
        <taxon>Magnoliopsida</taxon>
        <taxon>Liliopsida</taxon>
        <taxon>Poales</taxon>
        <taxon>Poaceae</taxon>
        <taxon>BOP clade</taxon>
        <taxon>Oryzoideae</taxon>
        <taxon>Oryzeae</taxon>
        <taxon>Oryzinae</taxon>
        <taxon>Oryza</taxon>
    </lineage>
</organism>
<dbReference type="PRINTS" id="PR00080">
    <property type="entry name" value="SDRFAMILY"/>
</dbReference>
<dbReference type="Pfam" id="PF00106">
    <property type="entry name" value="adh_short"/>
    <property type="match status" value="1"/>
</dbReference>
<dbReference type="PANTHER" id="PTHR43899:SF17">
    <property type="entry name" value="OS06G0299200 PROTEIN"/>
    <property type="match status" value="1"/>
</dbReference>
<dbReference type="Gene3D" id="3.40.50.720">
    <property type="entry name" value="NAD(P)-binding Rossmann-like Domain"/>
    <property type="match status" value="1"/>
</dbReference>
<dbReference type="Gramene" id="OB06G20550.1">
    <property type="protein sequence ID" value="OB06G20550.1"/>
    <property type="gene ID" value="OB06G20550"/>
</dbReference>
<dbReference type="PANTHER" id="PTHR43899">
    <property type="entry name" value="RH59310P"/>
    <property type="match status" value="1"/>
</dbReference>